<evidence type="ECO:0000259" key="5">
    <source>
        <dbReference type="PROSITE" id="PS50931"/>
    </source>
</evidence>
<evidence type="ECO:0000256" key="4">
    <source>
        <dbReference type="ARBA" id="ARBA00023163"/>
    </source>
</evidence>
<evidence type="ECO:0000256" key="2">
    <source>
        <dbReference type="ARBA" id="ARBA00023015"/>
    </source>
</evidence>
<dbReference type="PANTHER" id="PTHR30537:SF1">
    <property type="entry name" value="HTH-TYPE TRANSCRIPTIONAL REGULATOR PGRR"/>
    <property type="match status" value="1"/>
</dbReference>
<comment type="similarity">
    <text evidence="1">Belongs to the LysR transcriptional regulatory family.</text>
</comment>
<keyword evidence="4" id="KW-0804">Transcription</keyword>
<reference evidence="6 7" key="1">
    <citation type="submission" date="2021-07" db="EMBL/GenBank/DDBJ databases">
        <title>Sphingomonas sp.</title>
        <authorList>
            <person name="Feng G."/>
            <person name="Li J."/>
            <person name="Pan M."/>
        </authorList>
    </citation>
    <scope>NUCLEOTIDE SEQUENCE [LARGE SCALE GENOMIC DNA]</scope>
    <source>
        <strain evidence="6 7">RRHST34</strain>
    </source>
</reference>
<gene>
    <name evidence="6" type="ORF">KZ820_19325</name>
</gene>
<dbReference type="InterPro" id="IPR000847">
    <property type="entry name" value="LysR_HTH_N"/>
</dbReference>
<dbReference type="InterPro" id="IPR058163">
    <property type="entry name" value="LysR-type_TF_proteobact-type"/>
</dbReference>
<dbReference type="CDD" id="cd08474">
    <property type="entry name" value="PBP2_CrgA_like_5"/>
    <property type="match status" value="1"/>
</dbReference>
<organism evidence="6 7">
    <name type="scientific">Sphingomonas citri</name>
    <dbReference type="NCBI Taxonomy" id="2862499"/>
    <lineage>
        <taxon>Bacteria</taxon>
        <taxon>Pseudomonadati</taxon>
        <taxon>Pseudomonadota</taxon>
        <taxon>Alphaproteobacteria</taxon>
        <taxon>Sphingomonadales</taxon>
        <taxon>Sphingomonadaceae</taxon>
        <taxon>Sphingomonas</taxon>
    </lineage>
</organism>
<dbReference type="RefSeq" id="WP_219750486.1">
    <property type="nucleotide sequence ID" value="NZ_JAHXZN010000011.1"/>
</dbReference>
<dbReference type="Pfam" id="PF03466">
    <property type="entry name" value="LysR_substrate"/>
    <property type="match status" value="1"/>
</dbReference>
<dbReference type="PROSITE" id="PS50931">
    <property type="entry name" value="HTH_LYSR"/>
    <property type="match status" value="1"/>
</dbReference>
<dbReference type="InterPro" id="IPR036390">
    <property type="entry name" value="WH_DNA-bd_sf"/>
</dbReference>
<sequence length="305" mass="32787">MKLDLNALTTLAAVARARSFSGAADQLGVTRSAVSQAVRKVEDALGVAVLRRTTRSVALTEAGEALLDRVAPALAEIDAAAAAAAAHEGKPAGLLRLAVSSIAETFLSGDLLASFRAAHPQVRLDILVTDSRFDIVAGGFDAGVRLGEVIERDMIAVPVSEEQRQIVVASPAYLAAAGIPLHPRELTRHRCIGWRSSDGTAPYRWEFSDMGREFAVAVEPEVTTNDMSLMVKMALAGSGLTIGMSETFAPWLHSGKLKEVLGSFCPPLPGFFLFYPGRRHMPLKLRALVDHVADWRSMRKGSIRY</sequence>
<evidence type="ECO:0000313" key="6">
    <source>
        <dbReference type="EMBL" id="MBW6532900.1"/>
    </source>
</evidence>
<comment type="caution">
    <text evidence="6">The sequence shown here is derived from an EMBL/GenBank/DDBJ whole genome shotgun (WGS) entry which is preliminary data.</text>
</comment>
<dbReference type="Pfam" id="PF00126">
    <property type="entry name" value="HTH_1"/>
    <property type="match status" value="1"/>
</dbReference>
<protein>
    <submittedName>
        <fullName evidence="6">LysR family transcriptional regulator</fullName>
    </submittedName>
</protein>
<keyword evidence="2" id="KW-0805">Transcription regulation</keyword>
<accession>A0ABS7BTG6</accession>
<dbReference type="EMBL" id="JAHXZN010000011">
    <property type="protein sequence ID" value="MBW6532900.1"/>
    <property type="molecule type" value="Genomic_DNA"/>
</dbReference>
<dbReference type="PANTHER" id="PTHR30537">
    <property type="entry name" value="HTH-TYPE TRANSCRIPTIONAL REGULATOR"/>
    <property type="match status" value="1"/>
</dbReference>
<proteinExistence type="inferred from homology"/>
<dbReference type="Proteomes" id="UP000759103">
    <property type="component" value="Unassembled WGS sequence"/>
</dbReference>
<dbReference type="InterPro" id="IPR036388">
    <property type="entry name" value="WH-like_DNA-bd_sf"/>
</dbReference>
<keyword evidence="3" id="KW-0238">DNA-binding</keyword>
<dbReference type="Gene3D" id="1.10.10.10">
    <property type="entry name" value="Winged helix-like DNA-binding domain superfamily/Winged helix DNA-binding domain"/>
    <property type="match status" value="1"/>
</dbReference>
<feature type="domain" description="HTH lysR-type" evidence="5">
    <location>
        <begin position="3"/>
        <end position="60"/>
    </location>
</feature>
<dbReference type="SUPFAM" id="SSF46785">
    <property type="entry name" value="Winged helix' DNA-binding domain"/>
    <property type="match status" value="1"/>
</dbReference>
<evidence type="ECO:0000256" key="1">
    <source>
        <dbReference type="ARBA" id="ARBA00009437"/>
    </source>
</evidence>
<dbReference type="SUPFAM" id="SSF53850">
    <property type="entry name" value="Periplasmic binding protein-like II"/>
    <property type="match status" value="1"/>
</dbReference>
<evidence type="ECO:0000256" key="3">
    <source>
        <dbReference type="ARBA" id="ARBA00023125"/>
    </source>
</evidence>
<dbReference type="InterPro" id="IPR005119">
    <property type="entry name" value="LysR_subst-bd"/>
</dbReference>
<keyword evidence="7" id="KW-1185">Reference proteome</keyword>
<name>A0ABS7BTG6_9SPHN</name>
<evidence type="ECO:0000313" key="7">
    <source>
        <dbReference type="Proteomes" id="UP000759103"/>
    </source>
</evidence>
<dbReference type="Gene3D" id="3.40.190.290">
    <property type="match status" value="1"/>
</dbReference>